<dbReference type="STRING" id="1190415.SAMN05216593_102170"/>
<sequence length="182" mass="20765">MKLLIKDYDFEFLTAEFDGIEFQMFRSDDLLSYISCIACLCKKPSDIVANWRVIQNLVSVHHQPPGNLAVWNVYIAFVTIGTVPIWDKYQIENNKYSARKLIIDGYAELPTVEQLTGCLEEQLLGADLALDPRVAETREPLLSLEKFVRGAPLDQKIESKEKRASMINEIIESLNKNENQKG</sequence>
<organism evidence="1 2">
    <name type="scientific">Pseudomonas asturiensis</name>
    <dbReference type="NCBI Taxonomy" id="1190415"/>
    <lineage>
        <taxon>Bacteria</taxon>
        <taxon>Pseudomonadati</taxon>
        <taxon>Pseudomonadota</taxon>
        <taxon>Gammaproteobacteria</taxon>
        <taxon>Pseudomonadales</taxon>
        <taxon>Pseudomonadaceae</taxon>
        <taxon>Pseudomonas</taxon>
    </lineage>
</organism>
<dbReference type="EMBL" id="FRDA01000002">
    <property type="protein sequence ID" value="SHM65311.1"/>
    <property type="molecule type" value="Genomic_DNA"/>
</dbReference>
<dbReference type="RefSeq" id="WP_073162554.1">
    <property type="nucleotide sequence ID" value="NZ_FRDA01000002.1"/>
</dbReference>
<dbReference type="AlphaFoldDB" id="A0A1M7KJ08"/>
<accession>A0A1M7KJ08</accession>
<reference evidence="1 2" key="1">
    <citation type="submission" date="2016-11" db="EMBL/GenBank/DDBJ databases">
        <authorList>
            <person name="Jaros S."/>
            <person name="Januszkiewicz K."/>
            <person name="Wedrychowicz H."/>
        </authorList>
    </citation>
    <scope>NUCLEOTIDE SEQUENCE [LARGE SCALE GENOMIC DNA]</scope>
    <source>
        <strain evidence="1 2">LMG 26898</strain>
    </source>
</reference>
<dbReference type="OrthoDB" id="6961901at2"/>
<dbReference type="Proteomes" id="UP000183983">
    <property type="component" value="Unassembled WGS sequence"/>
</dbReference>
<protein>
    <submittedName>
        <fullName evidence="1">Uncharacterized protein</fullName>
    </submittedName>
</protein>
<evidence type="ECO:0000313" key="2">
    <source>
        <dbReference type="Proteomes" id="UP000183983"/>
    </source>
</evidence>
<evidence type="ECO:0000313" key="1">
    <source>
        <dbReference type="EMBL" id="SHM65311.1"/>
    </source>
</evidence>
<gene>
    <name evidence="1" type="ORF">SAMN05216593_102170</name>
</gene>
<name>A0A1M7KJ08_9PSED</name>
<proteinExistence type="predicted"/>